<dbReference type="InterPro" id="IPR027417">
    <property type="entry name" value="P-loop_NTPase"/>
</dbReference>
<feature type="region of interest" description="Disordered" evidence="1">
    <location>
        <begin position="829"/>
        <end position="852"/>
    </location>
</feature>
<dbReference type="OrthoDB" id="8830751at2759"/>
<dbReference type="Gene3D" id="3.40.50.300">
    <property type="entry name" value="P-loop containing nucleotide triphosphate hydrolases"/>
    <property type="match status" value="1"/>
</dbReference>
<proteinExistence type="predicted"/>
<dbReference type="GO" id="GO:0003924">
    <property type="term" value="F:GTPase activity"/>
    <property type="evidence" value="ECO:0007669"/>
    <property type="project" value="InterPro"/>
</dbReference>
<dbReference type="RefSeq" id="XP_044557100.1">
    <property type="nucleotide sequence ID" value="XM_044713230.1"/>
</dbReference>
<dbReference type="GO" id="GO:0005525">
    <property type="term" value="F:GTP binding"/>
    <property type="evidence" value="ECO:0007669"/>
    <property type="project" value="InterPro"/>
</dbReference>
<dbReference type="VEuPathDB" id="AmoebaDB:NfTy_061260"/>
<dbReference type="Pfam" id="PF00071">
    <property type="entry name" value="Ras"/>
    <property type="match status" value="1"/>
</dbReference>
<dbReference type="InterPro" id="IPR001806">
    <property type="entry name" value="Small_GTPase"/>
</dbReference>
<feature type="region of interest" description="Disordered" evidence="1">
    <location>
        <begin position="458"/>
        <end position="487"/>
    </location>
</feature>
<keyword evidence="3" id="KW-1185">Reference proteome</keyword>
<comment type="caution">
    <text evidence="2">The sequence shown here is derived from an EMBL/GenBank/DDBJ whole genome shotgun (WGS) entry which is preliminary data.</text>
</comment>
<dbReference type="EMBL" id="VFQX01000068">
    <property type="protein sequence ID" value="KAF0972385.1"/>
    <property type="molecule type" value="Genomic_DNA"/>
</dbReference>
<organism evidence="2 3">
    <name type="scientific">Naegleria fowleri</name>
    <name type="common">Brain eating amoeba</name>
    <dbReference type="NCBI Taxonomy" id="5763"/>
    <lineage>
        <taxon>Eukaryota</taxon>
        <taxon>Discoba</taxon>
        <taxon>Heterolobosea</taxon>
        <taxon>Tetramitia</taxon>
        <taxon>Eutetramitia</taxon>
        <taxon>Vahlkampfiidae</taxon>
        <taxon>Naegleria</taxon>
    </lineage>
</organism>
<name>A0A6A5BE77_NAEFO</name>
<protein>
    <submittedName>
        <fullName evidence="2">Uncharacterized protein</fullName>
    </submittedName>
</protein>
<dbReference type="Pfam" id="PF13287">
    <property type="entry name" value="Fn3_assoc"/>
    <property type="match status" value="1"/>
</dbReference>
<dbReference type="PROSITE" id="PS51420">
    <property type="entry name" value="RHO"/>
    <property type="match status" value="1"/>
</dbReference>
<gene>
    <name evidence="2" type="ORF">FDP41_009288</name>
</gene>
<feature type="compositionally biased region" description="Low complexity" evidence="1">
    <location>
        <begin position="630"/>
        <end position="675"/>
    </location>
</feature>
<dbReference type="PROSITE" id="PS51421">
    <property type="entry name" value="RAS"/>
    <property type="match status" value="1"/>
</dbReference>
<dbReference type="VEuPathDB" id="AmoebaDB:FDP41_009288"/>
<evidence type="ECO:0000313" key="3">
    <source>
        <dbReference type="Proteomes" id="UP000444721"/>
    </source>
</evidence>
<feature type="region of interest" description="Disordered" evidence="1">
    <location>
        <begin position="627"/>
        <end position="697"/>
    </location>
</feature>
<dbReference type="GeneID" id="68116505"/>
<feature type="region of interest" description="Disordered" evidence="1">
    <location>
        <begin position="758"/>
        <end position="777"/>
    </location>
</feature>
<evidence type="ECO:0000256" key="1">
    <source>
        <dbReference type="SAM" id="MobiDB-lite"/>
    </source>
</evidence>
<dbReference type="InterPro" id="IPR026876">
    <property type="entry name" value="Fn3_assoc_repeat"/>
</dbReference>
<sequence>MSLNSLYQQAVPVSSNSLRNSMDNISSASFASLREDLLSNSLLDKNILPYMTEDELIDMIKNNSSYELSKQDIEYLCLQRRRHSIDLKQDQTPIQRSSTPVFKVMILGDESEHNGKLQFYDTLIDNTSKIPYPITNVQLQTNQNSLFQLWVPYCTDLYSNLRFLYYEYTHIFVMFFNIAQRESFNYLKDELLPEVTSFIDNLKKKSSIIPPILLVGYQSESREIHGAEDVISFEEIVEVAQFFKCSKYIEIQSKEYHKQRERHHSHVYEVMEHVSNMMKQELFNLSIQHFEWNEEYFKSMLTVPTPEISFHQMEKTFLISEFIEDVDYFYTMDGSYPKSSQCIPIIDREKQTLHSSSTLKYEKPITIHSQKIHQIHVVGIERCKYTSDIATFTIPNESESVNGYFDVLSKCFRITNWKKDCIYYYTLDGSIPTEHFSHKCMESQIDLDVSLQQQHSYSQHAVSSSQSGGHSGGGQSNTTTLNVESPHPPTCNNLSIIAVEKGKLKSSIRSFIIPPTLQLPNVKYDAIDSTFTIDTVPGVVYRYTLDGSIPTHPFDSNNNNSSNTTFTYTRSVMLPKKESVKCIKVIGYPKLSFPSACVEIQAKPLMQEHLSSPSSQVKLNNTALKRMKNHSSPPTTSSTINTNTTNTINTTTSTNTTLFPSTTSATSATNNSMTTNHHHSMTTHKSSPRSDKSTTATTVIPKKKEMTETTTTSTINSAVSTPLVQIEEEKTSSRNKKNTPPLHNGSLNMLLSNYNSPSTFISRSDKHDTTSDSPFNDEFSLHSKNHPSMQKTVPVDNTNAQLNLDHIQRSANESSGHYHHLENSHDMTQQYHQHPLTPRQQQSTSSKTPKFLKTSTTNDFKVQCKAEGSNVIFSFDRQVSVKRIRITTPGSRKGPQFYACYVPMQTNHARSIKMKVGEGELQDIDSIQYLDLFKDQVDGAIVCKELICTFSPFEGQRSFKIVDMKIECNKLS</sequence>
<dbReference type="PROSITE" id="PS51419">
    <property type="entry name" value="RAB"/>
    <property type="match status" value="1"/>
</dbReference>
<dbReference type="SUPFAM" id="SSF52540">
    <property type="entry name" value="P-loop containing nucleoside triphosphate hydrolases"/>
    <property type="match status" value="1"/>
</dbReference>
<dbReference type="Proteomes" id="UP000444721">
    <property type="component" value="Unassembled WGS sequence"/>
</dbReference>
<reference evidence="2 3" key="1">
    <citation type="journal article" date="2019" name="Sci. Rep.">
        <title>Nanopore sequencing improves the draft genome of the human pathogenic amoeba Naegleria fowleri.</title>
        <authorList>
            <person name="Liechti N."/>
            <person name="Schurch N."/>
            <person name="Bruggmann R."/>
            <person name="Wittwer M."/>
        </authorList>
    </citation>
    <scope>NUCLEOTIDE SEQUENCE [LARGE SCALE GENOMIC DNA]</scope>
    <source>
        <strain evidence="2 3">ATCC 30894</strain>
    </source>
</reference>
<feature type="region of interest" description="Disordered" evidence="1">
    <location>
        <begin position="720"/>
        <end position="751"/>
    </location>
</feature>
<feature type="compositionally biased region" description="Low complexity" evidence="1">
    <location>
        <begin position="458"/>
        <end position="468"/>
    </location>
</feature>
<dbReference type="AlphaFoldDB" id="A0A6A5BE77"/>
<accession>A0A6A5BE77</accession>
<evidence type="ECO:0000313" key="2">
    <source>
        <dbReference type="EMBL" id="KAF0972385.1"/>
    </source>
</evidence>